<gene>
    <name evidence="2" type="ORF">WJX74_006153</name>
</gene>
<organism evidence="2 3">
    <name type="scientific">Apatococcus lobatus</name>
    <dbReference type="NCBI Taxonomy" id="904363"/>
    <lineage>
        <taxon>Eukaryota</taxon>
        <taxon>Viridiplantae</taxon>
        <taxon>Chlorophyta</taxon>
        <taxon>core chlorophytes</taxon>
        <taxon>Trebouxiophyceae</taxon>
        <taxon>Chlorellales</taxon>
        <taxon>Chlorellaceae</taxon>
        <taxon>Apatococcus</taxon>
    </lineage>
</organism>
<feature type="region of interest" description="Disordered" evidence="1">
    <location>
        <begin position="376"/>
        <end position="441"/>
    </location>
</feature>
<dbReference type="AlphaFoldDB" id="A0AAW1SF56"/>
<dbReference type="EMBL" id="JALJOS010000001">
    <property type="protein sequence ID" value="KAK9844735.1"/>
    <property type="molecule type" value="Genomic_DNA"/>
</dbReference>
<feature type="region of interest" description="Disordered" evidence="1">
    <location>
        <begin position="75"/>
        <end position="97"/>
    </location>
</feature>
<feature type="region of interest" description="Disordered" evidence="1">
    <location>
        <begin position="1"/>
        <end position="40"/>
    </location>
</feature>
<accession>A0AAW1SF56</accession>
<dbReference type="Proteomes" id="UP001438707">
    <property type="component" value="Unassembled WGS sequence"/>
</dbReference>
<feature type="compositionally biased region" description="Low complexity" evidence="1">
    <location>
        <begin position="255"/>
        <end position="278"/>
    </location>
</feature>
<reference evidence="2 3" key="1">
    <citation type="journal article" date="2024" name="Nat. Commun.">
        <title>Phylogenomics reveals the evolutionary origins of lichenization in chlorophyte algae.</title>
        <authorList>
            <person name="Puginier C."/>
            <person name="Libourel C."/>
            <person name="Otte J."/>
            <person name="Skaloud P."/>
            <person name="Haon M."/>
            <person name="Grisel S."/>
            <person name="Petersen M."/>
            <person name="Berrin J.G."/>
            <person name="Delaux P.M."/>
            <person name="Dal Grande F."/>
            <person name="Keller J."/>
        </authorList>
    </citation>
    <scope>NUCLEOTIDE SEQUENCE [LARGE SCALE GENOMIC DNA]</scope>
    <source>
        <strain evidence="2 3">SAG 2145</strain>
    </source>
</reference>
<keyword evidence="3" id="KW-1185">Reference proteome</keyword>
<feature type="region of interest" description="Disordered" evidence="1">
    <location>
        <begin position="244"/>
        <end position="278"/>
    </location>
</feature>
<sequence length="852" mass="92799">MCKLVFPIPDETKAQQGPDQGDQAIQPRDDTCHPRPHTPAIRRRVRLWEMQQGVGLNSIPSPSVRPPGAACGVGNPPKAVSPSSTQEHHTADIGCDPLTDFGNPFRLASTQQLGQSVGEGSEEDAQQPTLRTCSSEEVLLLNSPEQPSHYLAELLSGPRTRLQSPSSSAKELDSLGDLRMSECTSWGLQEQSLADNWPDCCFREEELSAGCWSDVPSLSWSPSEQLTSIMPSVSITVSHTPLPALPEEVSSTSYTHSAQSQHTAAAHATSLPSPSLLASESFDEDAGLQRMTSSTTPLHSAMGHAYDLAAVSSQTLQRQLTPSSDQQLPAQDPALSSGVSWDALLNFQMLHGGSHRKRRHNELDADISMVEWPLAVTGNSPNSQPRQHDHQPEIPAIGSACTSQPRHDSSQPENHAIGSACSSQPRRDSHQPEIIAIGSPGTSQSSIMQEVLAPEMRQLQVHKQQLEGLQADLQFLHIAGMMQTAQEQKLAALADHLLRLRASGASPKLRKRLIVQTLSEFDEIRRPALHASKQEMFIPSSQLEELSRCQGFSMEAAVNSVLSGSFNATISISVGPLAGQHAVSEALTAPIQQYIVTQQSYLSALEVGEDQGKCVAEARGQCNSAAGRHAARMMTEVIALSLCTMHARKRRLTWFQHVNLQTLRAGKIDLRGWLRVAEAAGITQEQRQQLIQLRDEYIIRTEEALAHRMQLWQNMSKCLAGLSKGTLDAGSRSQSCSQDELAVVDALKLNLELHLNIYAHMMRAWTMVILTPYQMGVICTEAVSLTGPFTQDCPGMYLLEALAVNAGQPTTREVLSRVGNAPVLATFAAQVYQNSNSWQTMRAAAAVDPRMN</sequence>
<evidence type="ECO:0000256" key="1">
    <source>
        <dbReference type="SAM" id="MobiDB-lite"/>
    </source>
</evidence>
<evidence type="ECO:0000313" key="3">
    <source>
        <dbReference type="Proteomes" id="UP001438707"/>
    </source>
</evidence>
<proteinExistence type="predicted"/>
<protein>
    <submittedName>
        <fullName evidence="2">Uncharacterized protein</fullName>
    </submittedName>
</protein>
<comment type="caution">
    <text evidence="2">The sequence shown here is derived from an EMBL/GenBank/DDBJ whole genome shotgun (WGS) entry which is preliminary data.</text>
</comment>
<name>A0AAW1SF56_9CHLO</name>
<evidence type="ECO:0000313" key="2">
    <source>
        <dbReference type="EMBL" id="KAK9844735.1"/>
    </source>
</evidence>